<dbReference type="AlphaFoldDB" id="A0A645GLE8"/>
<feature type="transmembrane region" description="Helical" evidence="1">
    <location>
        <begin position="94"/>
        <end position="116"/>
    </location>
</feature>
<evidence type="ECO:0000256" key="1">
    <source>
        <dbReference type="SAM" id="Phobius"/>
    </source>
</evidence>
<organism evidence="2">
    <name type="scientific">bioreactor metagenome</name>
    <dbReference type="NCBI Taxonomy" id="1076179"/>
    <lineage>
        <taxon>unclassified sequences</taxon>
        <taxon>metagenomes</taxon>
        <taxon>ecological metagenomes</taxon>
    </lineage>
</organism>
<accession>A0A645GLE8</accession>
<comment type="caution">
    <text evidence="2">The sequence shown here is derived from an EMBL/GenBank/DDBJ whole genome shotgun (WGS) entry which is preliminary data.</text>
</comment>
<protein>
    <submittedName>
        <fullName evidence="2">Uncharacterized protein</fullName>
    </submittedName>
</protein>
<evidence type="ECO:0000313" key="2">
    <source>
        <dbReference type="EMBL" id="MPN27748.1"/>
    </source>
</evidence>
<keyword evidence="1" id="KW-0472">Membrane</keyword>
<dbReference type="EMBL" id="VSSQ01077747">
    <property type="protein sequence ID" value="MPN27748.1"/>
    <property type="molecule type" value="Genomic_DNA"/>
</dbReference>
<gene>
    <name evidence="2" type="ORF">SDC9_175182</name>
</gene>
<keyword evidence="1" id="KW-0812">Transmembrane</keyword>
<feature type="transmembrane region" description="Helical" evidence="1">
    <location>
        <begin position="53"/>
        <end position="74"/>
    </location>
</feature>
<proteinExistence type="predicted"/>
<name>A0A645GLE8_9ZZZZ</name>
<reference evidence="2" key="1">
    <citation type="submission" date="2019-08" db="EMBL/GenBank/DDBJ databases">
        <authorList>
            <person name="Kucharzyk K."/>
            <person name="Murdoch R.W."/>
            <person name="Higgins S."/>
            <person name="Loffler F."/>
        </authorList>
    </citation>
    <scope>NUCLEOTIDE SEQUENCE</scope>
</reference>
<feature type="transmembrane region" description="Helical" evidence="1">
    <location>
        <begin position="20"/>
        <end position="41"/>
    </location>
</feature>
<keyword evidence="1" id="KW-1133">Transmembrane helix</keyword>
<sequence>MRSTVVVSLHAPDVFMNTSILLLSAAVLLTGVFGVELASFLSGQPLAIAADSYMQKSIIWLLMMSGGALLYRHVLSKSHALHKGVRLEVSFPTTAFAIVCFFGLVFAAVMLAYAPLKII</sequence>